<dbReference type="AlphaFoldDB" id="A0A837J2P9"/>
<dbReference type="EMBL" id="JAIS01000095">
    <property type="protein sequence ID" value="KLD99521.1"/>
    <property type="molecule type" value="Genomic_DNA"/>
</dbReference>
<dbReference type="InterPro" id="IPR011600">
    <property type="entry name" value="Pept_C14_caspase"/>
</dbReference>
<evidence type="ECO:0000259" key="1">
    <source>
        <dbReference type="Pfam" id="PF00656"/>
    </source>
</evidence>
<dbReference type="GO" id="GO:0006508">
    <property type="term" value="P:proteolysis"/>
    <property type="evidence" value="ECO:0007669"/>
    <property type="project" value="InterPro"/>
</dbReference>
<gene>
    <name evidence="2" type="ORF">AF76_10655</name>
</gene>
<dbReference type="Pfam" id="PF00656">
    <property type="entry name" value="Peptidase_C14"/>
    <property type="match status" value="1"/>
</dbReference>
<dbReference type="GO" id="GO:0005737">
    <property type="term" value="C:cytoplasm"/>
    <property type="evidence" value="ECO:0007669"/>
    <property type="project" value="TreeGrafter"/>
</dbReference>
<name>A0A837J2P9_9BACT</name>
<feature type="domain" description="Peptidase C14 caspase" evidence="1">
    <location>
        <begin position="2"/>
        <end position="210"/>
    </location>
</feature>
<dbReference type="PANTHER" id="PTHR48104:SF30">
    <property type="entry name" value="METACASPASE-1"/>
    <property type="match status" value="1"/>
</dbReference>
<proteinExistence type="predicted"/>
<dbReference type="PANTHER" id="PTHR48104">
    <property type="entry name" value="METACASPASE-4"/>
    <property type="match status" value="1"/>
</dbReference>
<dbReference type="Proteomes" id="UP000035526">
    <property type="component" value="Unassembled WGS sequence"/>
</dbReference>
<sequence length="504" mass="59361">MNLAIIVGVTKYDSKNYPTLEACDNDILIMKNTLEKLNKYDDICYISNSPKAHEVKQKITEFITKHKNNSIDELLFYFSGHGDRNKDDFFYVLSDFNELKRETTGLRNTELDGLIKNLTPKLTVKIVDACFSGTTYIKSNNDGIEPIFKKSAQDNQFQNLYFFYSSSSEEESLANKDISFFSESFFKSLVQNKGDIRYRDIMAYVADDMNLHKYPEPIFIVQANNTEIFGNINSELITYLSTKFNVSLKSDKLLTEQKDINEKEVKNENLLQLIQKKSKNEYCTKEEGFENIRLLKEYFSIEKWTEEITNIFDVDINELEDFILNKESIGEWLNKNQDEKYFVKPIYENETYYKEEYVEVPVKPNLYNTQINKLLSFSNLYGKNDKDYKLEKVEKIRKVLKGIQFTTETPFEAIQLRFKPKFNAIENYSFTVVPIFSRKSLIIFTAIEVLEYNGWNSISYPKYKDWKIKKLFLKDRSKILEFSKEKILSITKYIIEDIKTKLSN</sequence>
<dbReference type="InterPro" id="IPR050452">
    <property type="entry name" value="Metacaspase"/>
</dbReference>
<evidence type="ECO:0000313" key="3">
    <source>
        <dbReference type="Proteomes" id="UP000035526"/>
    </source>
</evidence>
<dbReference type="Gene3D" id="3.40.50.1460">
    <property type="match status" value="1"/>
</dbReference>
<dbReference type="InterPro" id="IPR029030">
    <property type="entry name" value="Caspase-like_dom_sf"/>
</dbReference>
<dbReference type="GO" id="GO:0004197">
    <property type="term" value="F:cysteine-type endopeptidase activity"/>
    <property type="evidence" value="ECO:0007669"/>
    <property type="project" value="InterPro"/>
</dbReference>
<protein>
    <recommendedName>
        <fullName evidence="1">Peptidase C14 caspase domain-containing protein</fullName>
    </recommendedName>
</protein>
<reference evidence="2 3" key="1">
    <citation type="submission" date="2014-01" db="EMBL/GenBank/DDBJ databases">
        <title>Development of a Comparative Genomic Fingerprinting Assay for High Resolution Genotyping of Arcobacter butzleri.</title>
        <authorList>
            <person name="Webb A.L."/>
            <person name="Inglis G.D."/>
            <person name="Kruczkiewicz P."/>
            <person name="Selinger L.B."/>
            <person name="Taboada E.N."/>
        </authorList>
    </citation>
    <scope>NUCLEOTIDE SEQUENCE [LARGE SCALE GENOMIC DNA]</scope>
    <source>
        <strain evidence="2 3">L351</strain>
    </source>
</reference>
<dbReference type="RefSeq" id="WP_046992295.1">
    <property type="nucleotide sequence ID" value="NZ_JAIS01000095.1"/>
</dbReference>
<dbReference type="SUPFAM" id="SSF52129">
    <property type="entry name" value="Caspase-like"/>
    <property type="match status" value="1"/>
</dbReference>
<comment type="caution">
    <text evidence="2">The sequence shown here is derived from an EMBL/GenBank/DDBJ whole genome shotgun (WGS) entry which is preliminary data.</text>
</comment>
<accession>A0A837J2P9</accession>
<evidence type="ECO:0000313" key="2">
    <source>
        <dbReference type="EMBL" id="KLD99521.1"/>
    </source>
</evidence>
<organism evidence="2 3">
    <name type="scientific">Aliarcobacter butzleri L351</name>
    <dbReference type="NCBI Taxonomy" id="1447259"/>
    <lineage>
        <taxon>Bacteria</taxon>
        <taxon>Pseudomonadati</taxon>
        <taxon>Campylobacterota</taxon>
        <taxon>Epsilonproteobacteria</taxon>
        <taxon>Campylobacterales</taxon>
        <taxon>Arcobacteraceae</taxon>
        <taxon>Aliarcobacter</taxon>
    </lineage>
</organism>